<dbReference type="EMBL" id="CP144542">
    <property type="protein sequence ID" value="WVW81552.1"/>
    <property type="molecule type" value="Genomic_DNA"/>
</dbReference>
<dbReference type="VEuPathDB" id="FungiDB:I302_02248"/>
<dbReference type="KEGG" id="kbi:30206647"/>
<evidence type="ECO:0000313" key="2">
    <source>
        <dbReference type="EMBL" id="WVW81552.1"/>
    </source>
</evidence>
<name>A0A1B9G8Q6_9TREE</name>
<dbReference type="Proteomes" id="UP000092730">
    <property type="component" value="Chromosome 2"/>
</dbReference>
<dbReference type="OrthoDB" id="2572507at2759"/>
<reference evidence="2" key="2">
    <citation type="submission" date="2013-07" db="EMBL/GenBank/DDBJ databases">
        <authorList>
            <consortium name="The Broad Institute Genome Sequencing Platform"/>
            <person name="Cuomo C."/>
            <person name="Litvintseva A."/>
            <person name="Chen Y."/>
            <person name="Heitman J."/>
            <person name="Sun S."/>
            <person name="Springer D."/>
            <person name="Dromer F."/>
            <person name="Young S.K."/>
            <person name="Zeng Q."/>
            <person name="Gargeya S."/>
            <person name="Fitzgerald M."/>
            <person name="Abouelleil A."/>
            <person name="Alvarado L."/>
            <person name="Berlin A.M."/>
            <person name="Chapman S.B."/>
            <person name="Dewar J."/>
            <person name="Goldberg J."/>
            <person name="Griggs A."/>
            <person name="Gujja S."/>
            <person name="Hansen M."/>
            <person name="Howarth C."/>
            <person name="Imamovic A."/>
            <person name="Larimer J."/>
            <person name="McCowan C."/>
            <person name="Murphy C."/>
            <person name="Pearson M."/>
            <person name="Priest M."/>
            <person name="Roberts A."/>
            <person name="Saif S."/>
            <person name="Shea T."/>
            <person name="Sykes S."/>
            <person name="Wortman J."/>
            <person name="Nusbaum C."/>
            <person name="Birren B."/>
        </authorList>
    </citation>
    <scope>NUCLEOTIDE SEQUENCE</scope>
    <source>
        <strain evidence="2">CBS 10118</strain>
    </source>
</reference>
<evidence type="ECO:0000313" key="3">
    <source>
        <dbReference type="Proteomes" id="UP000092730"/>
    </source>
</evidence>
<dbReference type="AlphaFoldDB" id="A0A1B9G8Q6"/>
<keyword evidence="3" id="KW-1185">Reference proteome</keyword>
<reference evidence="1" key="3">
    <citation type="submission" date="2014-01" db="EMBL/GenBank/DDBJ databases">
        <title>Evolution of pathogenesis and genome organization in the Tremellales.</title>
        <authorList>
            <person name="Cuomo C."/>
            <person name="Litvintseva A."/>
            <person name="Heitman J."/>
            <person name="Chen Y."/>
            <person name="Sun S."/>
            <person name="Springer D."/>
            <person name="Dromer F."/>
            <person name="Young S."/>
            <person name="Zeng Q."/>
            <person name="Chapman S."/>
            <person name="Gujja S."/>
            <person name="Saif S."/>
            <person name="Birren B."/>
        </authorList>
    </citation>
    <scope>NUCLEOTIDE SEQUENCE</scope>
    <source>
        <strain evidence="1">CBS 10118</strain>
    </source>
</reference>
<protein>
    <submittedName>
        <fullName evidence="1">Uncharacterized protein</fullName>
    </submittedName>
</protein>
<proteinExistence type="predicted"/>
<dbReference type="GeneID" id="30206647"/>
<dbReference type="RefSeq" id="XP_019048476.1">
    <property type="nucleotide sequence ID" value="XM_019188914.1"/>
</dbReference>
<organism evidence="1">
    <name type="scientific">Kwoniella bestiolae CBS 10118</name>
    <dbReference type="NCBI Taxonomy" id="1296100"/>
    <lineage>
        <taxon>Eukaryota</taxon>
        <taxon>Fungi</taxon>
        <taxon>Dikarya</taxon>
        <taxon>Basidiomycota</taxon>
        <taxon>Agaricomycotina</taxon>
        <taxon>Tremellomycetes</taxon>
        <taxon>Tremellales</taxon>
        <taxon>Cryptococcaceae</taxon>
        <taxon>Kwoniella</taxon>
    </lineage>
</organism>
<reference evidence="1" key="1">
    <citation type="submission" date="2013-07" db="EMBL/GenBank/DDBJ databases">
        <title>The Genome Sequence of Cryptococcus bestiolae CBS10118.</title>
        <authorList>
            <consortium name="The Broad Institute Genome Sequencing Platform"/>
            <person name="Cuomo C."/>
            <person name="Litvintseva A."/>
            <person name="Chen Y."/>
            <person name="Heitman J."/>
            <person name="Sun S."/>
            <person name="Springer D."/>
            <person name="Dromer F."/>
            <person name="Young S.K."/>
            <person name="Zeng Q."/>
            <person name="Gargeya S."/>
            <person name="Fitzgerald M."/>
            <person name="Abouelleil A."/>
            <person name="Alvarado L."/>
            <person name="Berlin A.M."/>
            <person name="Chapman S.B."/>
            <person name="Dewar J."/>
            <person name="Goldberg J."/>
            <person name="Griggs A."/>
            <person name="Gujja S."/>
            <person name="Hansen M."/>
            <person name="Howarth C."/>
            <person name="Imamovic A."/>
            <person name="Larimer J."/>
            <person name="McCowan C."/>
            <person name="Murphy C."/>
            <person name="Pearson M."/>
            <person name="Priest M."/>
            <person name="Roberts A."/>
            <person name="Saif S."/>
            <person name="Shea T."/>
            <person name="Sykes S."/>
            <person name="Wortman J."/>
            <person name="Nusbaum C."/>
            <person name="Birren B."/>
        </authorList>
    </citation>
    <scope>NUCLEOTIDE SEQUENCE [LARGE SCALE GENOMIC DNA]</scope>
    <source>
        <strain evidence="1">CBS 10118</strain>
    </source>
</reference>
<dbReference type="EMBL" id="KI894019">
    <property type="protein sequence ID" value="OCF27406.1"/>
    <property type="molecule type" value="Genomic_DNA"/>
</dbReference>
<reference evidence="2" key="4">
    <citation type="submission" date="2024-02" db="EMBL/GenBank/DDBJ databases">
        <title>Comparative genomics of Cryptococcus and Kwoniella reveals pathogenesis evolution and contrasting modes of karyotype evolution via chromosome fusion or intercentromeric recombination.</title>
        <authorList>
            <person name="Coelho M.A."/>
            <person name="David-Palma M."/>
            <person name="Shea T."/>
            <person name="Bowers K."/>
            <person name="McGinley-Smith S."/>
            <person name="Mohammad A.W."/>
            <person name="Gnirke A."/>
            <person name="Yurkov A.M."/>
            <person name="Nowrousian M."/>
            <person name="Sun S."/>
            <person name="Cuomo C.A."/>
            <person name="Heitman J."/>
        </authorList>
    </citation>
    <scope>NUCLEOTIDE SEQUENCE</scope>
    <source>
        <strain evidence="2">CBS 10118</strain>
    </source>
</reference>
<sequence>MSYQLNTPSPTLQAQPSIEQHYVAKQPSAKTMMNAKSAGSEESKQTEETMRLRGGCPGHFCGLPILPCRCDICIIPIPCC</sequence>
<gene>
    <name evidence="1" type="ORF">I302_02248</name>
    <name evidence="2" type="ORF">I302_103547</name>
</gene>
<evidence type="ECO:0000313" key="1">
    <source>
        <dbReference type="EMBL" id="OCF27406.1"/>
    </source>
</evidence>
<accession>A0A1B9G8Q6</accession>